<keyword evidence="2" id="KW-1133">Transmembrane helix</keyword>
<feature type="region of interest" description="Disordered" evidence="1">
    <location>
        <begin position="1"/>
        <end position="56"/>
    </location>
</feature>
<dbReference type="OrthoDB" id="495620at2759"/>
<feature type="transmembrane region" description="Helical" evidence="2">
    <location>
        <begin position="388"/>
        <end position="408"/>
    </location>
</feature>
<sequence length="600" mass="69554">MAEGAHGEDDAKDTNQSSSSKSSSNLMLERQRQKQKPFSPTRSTTHNGRSKRRKKTMIDASALPSARLYQSFSDWKYIATFASVALVVVTVFFIYLSLAAWTRCTRNITSELQKEKGREELVKTWLTCTYAREVGNAYKPWKWDDFAVLFVRLCMLSQFGEVVFHQMVGWHVSRFRNWRTKTCVYSFGLYNLTYFGTIAILGFYHQYTQYACYYLFGILMWSGLSAFDFWSTKGISYGFVYIYLMAIIGKNVVEFFLIVMSDQSVSPMMKLFIRFGLDPIFWELVRGAERHFARLNPSPGPCLQIPYYLSFALQQAFFSRYVMFLLAADGTVKSMATVQTILSLHELMIALTTKDRDKYLARAFLGKQTAEALLTTQKQHDILAMNSIISAFAEIAAIIVISIYLYIFRMAKVGNESIVSFKSYAIQAVNLIAIEIALSFLTVYVQQRFHGMRHKRMFPKIKKKKKNNNDINNNNKRRSVKEGNTKKQQQWFGGVRRFLEQPPYAFYVFIWVGVMLIHKITTYLVGGQFHRYLCPRVDERDGSIYTFQCTTEDLDLAPGGFYFNMRGFMIQMIDFPVANNEERFYRNTSQSWAYNKNHDG</sequence>
<accession>K8EFU0</accession>
<feature type="transmembrane region" description="Helical" evidence="2">
    <location>
        <begin position="211"/>
        <end position="230"/>
    </location>
</feature>
<dbReference type="AlphaFoldDB" id="K8EFU0"/>
<organism evidence="3 4">
    <name type="scientific">Bathycoccus prasinos</name>
    <dbReference type="NCBI Taxonomy" id="41875"/>
    <lineage>
        <taxon>Eukaryota</taxon>
        <taxon>Viridiplantae</taxon>
        <taxon>Chlorophyta</taxon>
        <taxon>Mamiellophyceae</taxon>
        <taxon>Mamiellales</taxon>
        <taxon>Bathycoccaceae</taxon>
        <taxon>Bathycoccus</taxon>
    </lineage>
</organism>
<dbReference type="KEGG" id="bpg:Bathy05g03840"/>
<feature type="compositionally biased region" description="Basic and acidic residues" evidence="1">
    <location>
        <begin position="1"/>
        <end position="13"/>
    </location>
</feature>
<feature type="transmembrane region" description="Helical" evidence="2">
    <location>
        <begin position="184"/>
        <end position="204"/>
    </location>
</feature>
<keyword evidence="2" id="KW-0472">Membrane</keyword>
<gene>
    <name evidence="3" type="ORF">Bathy05g03840</name>
</gene>
<feature type="transmembrane region" description="Helical" evidence="2">
    <location>
        <begin position="424"/>
        <end position="445"/>
    </location>
</feature>
<keyword evidence="2" id="KW-0812">Transmembrane</keyword>
<evidence type="ECO:0000256" key="1">
    <source>
        <dbReference type="SAM" id="MobiDB-lite"/>
    </source>
</evidence>
<name>K8EFU0_9CHLO</name>
<dbReference type="GeneID" id="19015887"/>
<reference evidence="3 4" key="1">
    <citation type="submission" date="2011-10" db="EMBL/GenBank/DDBJ databases">
        <authorList>
            <person name="Genoscope - CEA"/>
        </authorList>
    </citation>
    <scope>NUCLEOTIDE SEQUENCE [LARGE SCALE GENOMIC DNA]</scope>
    <source>
        <strain evidence="3 4">RCC 1105</strain>
    </source>
</reference>
<protein>
    <submittedName>
        <fullName evidence="3">Uncharacterized protein</fullName>
    </submittedName>
</protein>
<feature type="transmembrane region" description="Helical" evidence="2">
    <location>
        <begin position="146"/>
        <end position="164"/>
    </location>
</feature>
<dbReference type="Proteomes" id="UP000198341">
    <property type="component" value="Chromosome 5"/>
</dbReference>
<evidence type="ECO:0000313" key="4">
    <source>
        <dbReference type="Proteomes" id="UP000198341"/>
    </source>
</evidence>
<dbReference type="EMBL" id="FO082274">
    <property type="protein sequence ID" value="CCO16876.1"/>
    <property type="molecule type" value="Genomic_DNA"/>
</dbReference>
<dbReference type="RefSeq" id="XP_007513318.1">
    <property type="nucleotide sequence ID" value="XM_007513256.1"/>
</dbReference>
<evidence type="ECO:0000256" key="2">
    <source>
        <dbReference type="SAM" id="Phobius"/>
    </source>
</evidence>
<feature type="transmembrane region" description="Helical" evidence="2">
    <location>
        <begin position="236"/>
        <end position="260"/>
    </location>
</feature>
<feature type="transmembrane region" description="Helical" evidence="2">
    <location>
        <begin position="77"/>
        <end position="98"/>
    </location>
</feature>
<feature type="compositionally biased region" description="Polar residues" evidence="1">
    <location>
        <begin position="36"/>
        <end position="47"/>
    </location>
</feature>
<feature type="transmembrane region" description="Helical" evidence="2">
    <location>
        <begin position="504"/>
        <end position="526"/>
    </location>
</feature>
<proteinExistence type="predicted"/>
<evidence type="ECO:0000313" key="3">
    <source>
        <dbReference type="EMBL" id="CCO16876.1"/>
    </source>
</evidence>
<feature type="region of interest" description="Disordered" evidence="1">
    <location>
        <begin position="463"/>
        <end position="488"/>
    </location>
</feature>
<keyword evidence="4" id="KW-1185">Reference proteome</keyword>